<dbReference type="CDD" id="cd19096">
    <property type="entry name" value="AKR_Fe-S_oxidoreductase"/>
    <property type="match status" value="1"/>
</dbReference>
<feature type="domain" description="4Fe-4S ferredoxin-type" evidence="4">
    <location>
        <begin position="336"/>
        <end position="364"/>
    </location>
</feature>
<dbReference type="AlphaFoldDB" id="A0A212ITS9"/>
<sequence length="378" mass="43029">MEKRFFPRIGKEVSLLGFGCMRLPLLEPPKQDIDYPLAEAMIDKAVAMGVNYFDTAWAYHDEKSEAFIGHALRKYPRESVYLANKLPIWLVQSPEDVDRLFLEQLDRCQVSYFDFYLIHALDNERYGIHERHGVYEALRRKKEQGCIKHLGFSFHATAGLLETIVTDHQWDFVQIQLNYVDWDMCDAKSLYGILAERNIPVVVMEPVRGGALATLNDKAVDILKTADPEASTASWAIRYAASLPNVMTVLSGMSTMEQVEDNLKTMADFHPLAASEYAVIEKAAAAYRESGAIPCTACRYCMDCPSGVDIPRVFAVYNHYCVNKRWIQFNNNYKALQEEEQAHNCVACNVCVEQCPQKIDIPGQMRMIVEFVDKKGKI</sequence>
<dbReference type="InterPro" id="IPR036812">
    <property type="entry name" value="NAD(P)_OxRdtase_dom_sf"/>
</dbReference>
<organism evidence="5">
    <name type="scientific">uncultured delta proteobacterium</name>
    <dbReference type="NCBI Taxonomy" id="34034"/>
    <lineage>
        <taxon>Bacteria</taxon>
        <taxon>Deltaproteobacteria</taxon>
        <taxon>environmental samples</taxon>
    </lineage>
</organism>
<protein>
    <submittedName>
        <fullName evidence="5">Oxidoreductase, aldo/keto reductase family</fullName>
    </submittedName>
</protein>
<dbReference type="GO" id="GO:0051536">
    <property type="term" value="F:iron-sulfur cluster binding"/>
    <property type="evidence" value="ECO:0007669"/>
    <property type="project" value="UniProtKB-KW"/>
</dbReference>
<dbReference type="PROSITE" id="PS00198">
    <property type="entry name" value="4FE4S_FER_1"/>
    <property type="match status" value="1"/>
</dbReference>
<dbReference type="SUPFAM" id="SSF46548">
    <property type="entry name" value="alpha-helical ferredoxin"/>
    <property type="match status" value="1"/>
</dbReference>
<proteinExistence type="predicted"/>
<evidence type="ECO:0000259" key="4">
    <source>
        <dbReference type="PROSITE" id="PS51379"/>
    </source>
</evidence>
<dbReference type="GO" id="GO:0046872">
    <property type="term" value="F:metal ion binding"/>
    <property type="evidence" value="ECO:0007669"/>
    <property type="project" value="UniProtKB-KW"/>
</dbReference>
<dbReference type="Pfam" id="PF00248">
    <property type="entry name" value="Aldo_ket_red"/>
    <property type="match status" value="1"/>
</dbReference>
<dbReference type="PANTHER" id="PTHR43312">
    <property type="entry name" value="D-THREO-ALDOSE 1-DEHYDROGENASE"/>
    <property type="match status" value="1"/>
</dbReference>
<evidence type="ECO:0000256" key="1">
    <source>
        <dbReference type="ARBA" id="ARBA00022723"/>
    </source>
</evidence>
<accession>A0A212ITS9</accession>
<evidence type="ECO:0000313" key="5">
    <source>
        <dbReference type="EMBL" id="SBV90549.1"/>
    </source>
</evidence>
<keyword evidence="1" id="KW-0479">Metal-binding</keyword>
<dbReference type="InterPro" id="IPR053135">
    <property type="entry name" value="AKR2_Oxidoreductase"/>
</dbReference>
<dbReference type="PROSITE" id="PS51379">
    <property type="entry name" value="4FE4S_FER_2"/>
    <property type="match status" value="1"/>
</dbReference>
<dbReference type="Pfam" id="PF13534">
    <property type="entry name" value="Fer4_17"/>
    <property type="match status" value="1"/>
</dbReference>
<reference evidence="5" key="1">
    <citation type="submission" date="2016-04" db="EMBL/GenBank/DDBJ databases">
        <authorList>
            <person name="Evans L.H."/>
            <person name="Alamgir A."/>
            <person name="Owens N."/>
            <person name="Weber N.D."/>
            <person name="Virtaneva K."/>
            <person name="Barbian K."/>
            <person name="Babar A."/>
            <person name="Rosenke K."/>
        </authorList>
    </citation>
    <scope>NUCLEOTIDE SEQUENCE</scope>
    <source>
        <strain evidence="5">86</strain>
    </source>
</reference>
<keyword evidence="2" id="KW-0408">Iron</keyword>
<dbReference type="InterPro" id="IPR023210">
    <property type="entry name" value="NADP_OxRdtase_dom"/>
</dbReference>
<dbReference type="PANTHER" id="PTHR43312:SF2">
    <property type="entry name" value="OXIDOREDUCTASE"/>
    <property type="match status" value="1"/>
</dbReference>
<dbReference type="InterPro" id="IPR017900">
    <property type="entry name" value="4Fe4S_Fe_S_CS"/>
</dbReference>
<gene>
    <name evidence="5" type="ORF">KL86DPRO_10049</name>
</gene>
<dbReference type="Gene3D" id="3.20.20.100">
    <property type="entry name" value="NADP-dependent oxidoreductase domain"/>
    <property type="match status" value="1"/>
</dbReference>
<dbReference type="EMBL" id="FLUQ01000001">
    <property type="protein sequence ID" value="SBV90549.1"/>
    <property type="molecule type" value="Genomic_DNA"/>
</dbReference>
<dbReference type="InterPro" id="IPR017896">
    <property type="entry name" value="4Fe4S_Fe-S-bd"/>
</dbReference>
<name>A0A212ITS9_9DELT</name>
<evidence type="ECO:0000256" key="3">
    <source>
        <dbReference type="ARBA" id="ARBA00023014"/>
    </source>
</evidence>
<evidence type="ECO:0000256" key="2">
    <source>
        <dbReference type="ARBA" id="ARBA00023004"/>
    </source>
</evidence>
<dbReference type="SUPFAM" id="SSF51430">
    <property type="entry name" value="NAD(P)-linked oxidoreductase"/>
    <property type="match status" value="1"/>
</dbReference>
<keyword evidence="3" id="KW-0411">Iron-sulfur</keyword>